<dbReference type="Pfam" id="PF22618">
    <property type="entry name" value="RskA_N"/>
    <property type="match status" value="1"/>
</dbReference>
<dbReference type="RefSeq" id="WP_153347083.1">
    <property type="nucleotide sequence ID" value="NZ_WEGI01000012.1"/>
</dbReference>
<proteinExistence type="predicted"/>
<accession>A0A7K0DYE3</accession>
<evidence type="ECO:0000313" key="4">
    <source>
        <dbReference type="EMBL" id="MQY29884.1"/>
    </source>
</evidence>
<dbReference type="InterPro" id="IPR041916">
    <property type="entry name" value="Anti_sigma_zinc_sf"/>
</dbReference>
<feature type="domain" description="Anti-sigma-K factor RskA N-terminal" evidence="3">
    <location>
        <begin position="6"/>
        <end position="51"/>
    </location>
</feature>
<sequence>MNESQIDLAHTVALGSIGDEDRRAVAELLDNADPVLRAAFTREVERTREALTVIASAVATEPPAALRDRLLAALPPVSGPGPAGPGR</sequence>
<dbReference type="Gene3D" id="1.10.10.1320">
    <property type="entry name" value="Anti-sigma factor, zinc-finger domain"/>
    <property type="match status" value="1"/>
</dbReference>
<reference evidence="4 5" key="1">
    <citation type="submission" date="2019-10" db="EMBL/GenBank/DDBJ databases">
        <title>Nocardia macrotermitis sp. nov. and Nocardia aurantia sp. nov., isolated from the gut of fungus growing-termite Macrotermes natalensis.</title>
        <authorList>
            <person name="Benndorf R."/>
            <person name="Schwitalla J."/>
            <person name="Martin K."/>
            <person name="De Beer W."/>
            <person name="Kaster A.-K."/>
            <person name="Vollmers J."/>
            <person name="Poulsen M."/>
            <person name="Beemelmanns C."/>
        </authorList>
    </citation>
    <scope>NUCLEOTIDE SEQUENCE [LARGE SCALE GENOMIC DNA]</scope>
    <source>
        <strain evidence="4 5">RB56</strain>
    </source>
</reference>
<protein>
    <recommendedName>
        <fullName evidence="3">Anti-sigma-K factor RskA N-terminal domain-containing protein</fullName>
    </recommendedName>
</protein>
<comment type="caution">
    <text evidence="4">The sequence shown here is derived from an EMBL/GenBank/DDBJ whole genome shotgun (WGS) entry which is preliminary data.</text>
</comment>
<evidence type="ECO:0000256" key="1">
    <source>
        <dbReference type="ARBA" id="ARBA00023015"/>
    </source>
</evidence>
<organism evidence="4 5">
    <name type="scientific">Nocardia aurantia</name>
    <dbReference type="NCBI Taxonomy" id="2585199"/>
    <lineage>
        <taxon>Bacteria</taxon>
        <taxon>Bacillati</taxon>
        <taxon>Actinomycetota</taxon>
        <taxon>Actinomycetes</taxon>
        <taxon>Mycobacteriales</taxon>
        <taxon>Nocardiaceae</taxon>
        <taxon>Nocardia</taxon>
    </lineage>
</organism>
<gene>
    <name evidence="4" type="ORF">NRB56_54780</name>
</gene>
<evidence type="ECO:0000259" key="3">
    <source>
        <dbReference type="Pfam" id="PF22618"/>
    </source>
</evidence>
<dbReference type="EMBL" id="WEGI01000012">
    <property type="protein sequence ID" value="MQY29884.1"/>
    <property type="molecule type" value="Genomic_DNA"/>
</dbReference>
<evidence type="ECO:0000313" key="5">
    <source>
        <dbReference type="Proteomes" id="UP000431401"/>
    </source>
</evidence>
<keyword evidence="2" id="KW-0804">Transcription</keyword>
<dbReference type="OrthoDB" id="4570841at2"/>
<dbReference type="Proteomes" id="UP000431401">
    <property type="component" value="Unassembled WGS sequence"/>
</dbReference>
<keyword evidence="1" id="KW-0805">Transcription regulation</keyword>
<name>A0A7K0DYE3_9NOCA</name>
<dbReference type="AlphaFoldDB" id="A0A7K0DYE3"/>
<keyword evidence="5" id="KW-1185">Reference proteome</keyword>
<evidence type="ECO:0000256" key="2">
    <source>
        <dbReference type="ARBA" id="ARBA00023163"/>
    </source>
</evidence>
<dbReference type="InterPro" id="IPR053877">
    <property type="entry name" value="RskA_N"/>
</dbReference>